<protein>
    <recommendedName>
        <fullName evidence="1">Fungal-type protein kinase domain-containing protein</fullName>
    </recommendedName>
</protein>
<dbReference type="Proteomes" id="UP001215280">
    <property type="component" value="Unassembled WGS sequence"/>
</dbReference>
<dbReference type="AlphaFoldDB" id="A0AAD7IMQ0"/>
<dbReference type="InterPro" id="IPR040976">
    <property type="entry name" value="Pkinase_fungal"/>
</dbReference>
<keyword evidence="3" id="KW-1185">Reference proteome</keyword>
<dbReference type="Pfam" id="PF17667">
    <property type="entry name" value="Pkinase_fungal"/>
    <property type="match status" value="1"/>
</dbReference>
<dbReference type="EMBL" id="JARJLG010000105">
    <property type="protein sequence ID" value="KAJ7744966.1"/>
    <property type="molecule type" value="Genomic_DNA"/>
</dbReference>
<evidence type="ECO:0000313" key="3">
    <source>
        <dbReference type="Proteomes" id="UP001215280"/>
    </source>
</evidence>
<comment type="caution">
    <text evidence="2">The sequence shown here is derived from an EMBL/GenBank/DDBJ whole genome shotgun (WGS) entry which is preliminary data.</text>
</comment>
<feature type="domain" description="Fungal-type protein kinase" evidence="1">
    <location>
        <begin position="107"/>
        <end position="196"/>
    </location>
</feature>
<gene>
    <name evidence="2" type="ORF">DFH07DRAFT_977865</name>
</gene>
<sequence length="382" mass="42976">MATHMPYVDPAILIKIMGDLVSLNNGGTTTTGMIHGYTTIMPGKHPEHETAVFGALCRFISAVVDLAMEHDEAEPWVAHYFKQTLRDTERRNTSCPASHLHLIEAMADKPGWHQIIFTSEFKKYKKDALENWIQLLWGCNHVLRNDPRRRFTFGLTAEDYEARLWFFSRSCVVVSEPIHYLSDPKSLVHAILSLVLHPAPRPQLLAASDPSHNDDQVIFTQIAHSGVPSNNNNDTVEEVMDAHVTQPEVAIPKGCPTLEHLGFDKTMTRVLICGTETIYELEKVLCDFKVDELIGCATRVWLVHKQGLPDEKFVMKDVWLEKGHPSELLRGYVKGLLGLFFCTSKIGLRGVDGSEGRSQEAATYVTHVISLYSCPITFKDCH</sequence>
<reference evidence="2" key="1">
    <citation type="submission" date="2023-03" db="EMBL/GenBank/DDBJ databases">
        <title>Massive genome expansion in bonnet fungi (Mycena s.s.) driven by repeated elements and novel gene families across ecological guilds.</title>
        <authorList>
            <consortium name="Lawrence Berkeley National Laboratory"/>
            <person name="Harder C.B."/>
            <person name="Miyauchi S."/>
            <person name="Viragh M."/>
            <person name="Kuo A."/>
            <person name="Thoen E."/>
            <person name="Andreopoulos B."/>
            <person name="Lu D."/>
            <person name="Skrede I."/>
            <person name="Drula E."/>
            <person name="Henrissat B."/>
            <person name="Morin E."/>
            <person name="Kohler A."/>
            <person name="Barry K."/>
            <person name="LaButti K."/>
            <person name="Morin E."/>
            <person name="Salamov A."/>
            <person name="Lipzen A."/>
            <person name="Mereny Z."/>
            <person name="Hegedus B."/>
            <person name="Baldrian P."/>
            <person name="Stursova M."/>
            <person name="Weitz H."/>
            <person name="Taylor A."/>
            <person name="Grigoriev I.V."/>
            <person name="Nagy L.G."/>
            <person name="Martin F."/>
            <person name="Kauserud H."/>
        </authorList>
    </citation>
    <scope>NUCLEOTIDE SEQUENCE</scope>
    <source>
        <strain evidence="2">CBHHK188m</strain>
    </source>
</reference>
<evidence type="ECO:0000259" key="1">
    <source>
        <dbReference type="Pfam" id="PF17667"/>
    </source>
</evidence>
<evidence type="ECO:0000313" key="2">
    <source>
        <dbReference type="EMBL" id="KAJ7744966.1"/>
    </source>
</evidence>
<name>A0AAD7IMQ0_9AGAR</name>
<proteinExistence type="predicted"/>
<accession>A0AAD7IMQ0</accession>
<organism evidence="2 3">
    <name type="scientific">Mycena maculata</name>
    <dbReference type="NCBI Taxonomy" id="230809"/>
    <lineage>
        <taxon>Eukaryota</taxon>
        <taxon>Fungi</taxon>
        <taxon>Dikarya</taxon>
        <taxon>Basidiomycota</taxon>
        <taxon>Agaricomycotina</taxon>
        <taxon>Agaricomycetes</taxon>
        <taxon>Agaricomycetidae</taxon>
        <taxon>Agaricales</taxon>
        <taxon>Marasmiineae</taxon>
        <taxon>Mycenaceae</taxon>
        <taxon>Mycena</taxon>
    </lineage>
</organism>